<protein>
    <recommendedName>
        <fullName evidence="4">DUF2721 domain-containing protein</fullName>
    </recommendedName>
</protein>
<reference evidence="2 3" key="1">
    <citation type="submission" date="2019-07" db="EMBL/GenBank/DDBJ databases">
        <title>Whole genome shotgun sequence of Deinococcus cellulosilyticus NBRC 106333.</title>
        <authorList>
            <person name="Hosoyama A."/>
            <person name="Uohara A."/>
            <person name="Ohji S."/>
            <person name="Ichikawa N."/>
        </authorList>
    </citation>
    <scope>NUCLEOTIDE SEQUENCE [LARGE SCALE GENOMIC DNA]</scope>
    <source>
        <strain evidence="2 3">NBRC 106333</strain>
    </source>
</reference>
<evidence type="ECO:0000256" key="1">
    <source>
        <dbReference type="SAM" id="Phobius"/>
    </source>
</evidence>
<dbReference type="Proteomes" id="UP000321306">
    <property type="component" value="Unassembled WGS sequence"/>
</dbReference>
<feature type="transmembrane region" description="Helical" evidence="1">
    <location>
        <begin position="93"/>
        <end position="112"/>
    </location>
</feature>
<evidence type="ECO:0000313" key="3">
    <source>
        <dbReference type="Proteomes" id="UP000321306"/>
    </source>
</evidence>
<keyword evidence="3" id="KW-1185">Reference proteome</keyword>
<gene>
    <name evidence="2" type="ORF">DC3_15710</name>
</gene>
<evidence type="ECO:0008006" key="4">
    <source>
        <dbReference type="Google" id="ProtNLM"/>
    </source>
</evidence>
<keyword evidence="1" id="KW-0812">Transmembrane</keyword>
<name>A0A511N0N1_DEIC1</name>
<dbReference type="OrthoDB" id="9984472at2"/>
<organism evidence="2 3">
    <name type="scientific">Deinococcus cellulosilyticus (strain DSM 18568 / NBRC 106333 / KACC 11606 / 5516J-15)</name>
    <dbReference type="NCBI Taxonomy" id="1223518"/>
    <lineage>
        <taxon>Bacteria</taxon>
        <taxon>Thermotogati</taxon>
        <taxon>Deinococcota</taxon>
        <taxon>Deinococci</taxon>
        <taxon>Deinococcales</taxon>
        <taxon>Deinococcaceae</taxon>
        <taxon>Deinococcus</taxon>
    </lineage>
</organism>
<proteinExistence type="predicted"/>
<keyword evidence="1" id="KW-0472">Membrane</keyword>
<keyword evidence="1" id="KW-1133">Transmembrane helix</keyword>
<feature type="transmembrane region" description="Helical" evidence="1">
    <location>
        <begin position="59"/>
        <end position="86"/>
    </location>
</feature>
<comment type="caution">
    <text evidence="2">The sequence shown here is derived from an EMBL/GenBank/DDBJ whole genome shotgun (WGS) entry which is preliminary data.</text>
</comment>
<dbReference type="RefSeq" id="WP_146883666.1">
    <property type="nucleotide sequence ID" value="NZ_BJXB01000005.1"/>
</dbReference>
<accession>A0A511N0N1</accession>
<sequence length="149" mass="17086">MDLLWAMLLVFLIVRINLSFLKSQTDHARTYETYRSRKVVDETQDVDFALLLLEQPDRLLLYCTTQVMGFVLNLALLLLVAVGLLLQPAREVVVGLLWCAMAGLLLVMVFSLRRFLWTANLYLFTRDRTAARKAREAAEAGTQLPEIQR</sequence>
<dbReference type="EMBL" id="BJXB01000005">
    <property type="protein sequence ID" value="GEM45936.1"/>
    <property type="molecule type" value="Genomic_DNA"/>
</dbReference>
<evidence type="ECO:0000313" key="2">
    <source>
        <dbReference type="EMBL" id="GEM45936.1"/>
    </source>
</evidence>
<dbReference type="AlphaFoldDB" id="A0A511N0N1"/>